<keyword evidence="4" id="KW-0732">Signal</keyword>
<proteinExistence type="predicted"/>
<reference evidence="6 7" key="1">
    <citation type="journal article" date="2019" name="Nat. Med.">
        <title>A library of human gut bacterial isolates paired with longitudinal multiomics data enables mechanistic microbiome research.</title>
        <authorList>
            <person name="Poyet M."/>
            <person name="Groussin M."/>
            <person name="Gibbons S.M."/>
            <person name="Avila-Pacheco J."/>
            <person name="Jiang X."/>
            <person name="Kearney S.M."/>
            <person name="Perrotta A.R."/>
            <person name="Berdy B."/>
            <person name="Zhao S."/>
            <person name="Lieberman T.D."/>
            <person name="Swanson P.K."/>
            <person name="Smith M."/>
            <person name="Roesemann S."/>
            <person name="Alexander J.E."/>
            <person name="Rich S.A."/>
            <person name="Livny J."/>
            <person name="Vlamakis H."/>
            <person name="Clish C."/>
            <person name="Bullock K."/>
            <person name="Deik A."/>
            <person name="Scott J."/>
            <person name="Pierce K.A."/>
            <person name="Xavier R.J."/>
            <person name="Alm E.J."/>
        </authorList>
    </citation>
    <scope>NUCLEOTIDE SEQUENCE [LARGE SCALE GENOMIC DNA]</scope>
    <source>
        <strain evidence="6 7">BIOML-A10</strain>
    </source>
</reference>
<dbReference type="InterPro" id="IPR026444">
    <property type="entry name" value="Secre_tail"/>
</dbReference>
<dbReference type="PROSITE" id="PS01095">
    <property type="entry name" value="GH18_1"/>
    <property type="match status" value="1"/>
</dbReference>
<dbReference type="Gene3D" id="2.60.120.200">
    <property type="match status" value="1"/>
</dbReference>
<evidence type="ECO:0000313" key="7">
    <source>
        <dbReference type="Proteomes" id="UP000422221"/>
    </source>
</evidence>
<dbReference type="GO" id="GO:0008061">
    <property type="term" value="F:chitin binding"/>
    <property type="evidence" value="ECO:0007669"/>
    <property type="project" value="InterPro"/>
</dbReference>
<dbReference type="InterPro" id="IPR013320">
    <property type="entry name" value="ConA-like_dom_sf"/>
</dbReference>
<keyword evidence="2 3" id="KW-0326">Glycosidase</keyword>
<evidence type="ECO:0000259" key="5">
    <source>
        <dbReference type="PROSITE" id="PS51910"/>
    </source>
</evidence>
<dbReference type="InterPro" id="IPR001579">
    <property type="entry name" value="Glyco_hydro_18_chit_AS"/>
</dbReference>
<dbReference type="Gene3D" id="3.10.50.10">
    <property type="match status" value="1"/>
</dbReference>
<dbReference type="PANTHER" id="PTHR46290:SF1">
    <property type="entry name" value="DI-N-ACETYLCHITOBIASE"/>
    <property type="match status" value="1"/>
</dbReference>
<evidence type="ECO:0000256" key="1">
    <source>
        <dbReference type="ARBA" id="ARBA00022801"/>
    </source>
</evidence>
<evidence type="ECO:0000256" key="2">
    <source>
        <dbReference type="ARBA" id="ARBA00023295"/>
    </source>
</evidence>
<feature type="chain" id="PRO_5029783614" evidence="4">
    <location>
        <begin position="21"/>
        <end position="833"/>
    </location>
</feature>
<accession>A0A7J4XI90</accession>
<organism evidence="6 7">
    <name type="scientific">Bacteroides salyersiae</name>
    <dbReference type="NCBI Taxonomy" id="291644"/>
    <lineage>
        <taxon>Bacteria</taxon>
        <taxon>Pseudomonadati</taxon>
        <taxon>Bacteroidota</taxon>
        <taxon>Bacteroidia</taxon>
        <taxon>Bacteroidales</taxon>
        <taxon>Bacteroidaceae</taxon>
        <taxon>Bacteroides</taxon>
    </lineage>
</organism>
<dbReference type="InterPro" id="IPR001223">
    <property type="entry name" value="Glyco_hydro18_cat"/>
</dbReference>
<dbReference type="Gene3D" id="2.60.40.1290">
    <property type="match status" value="1"/>
</dbReference>
<dbReference type="PROSITE" id="PS51910">
    <property type="entry name" value="GH18_2"/>
    <property type="match status" value="1"/>
</dbReference>
<feature type="signal peptide" evidence="4">
    <location>
        <begin position="1"/>
        <end position="20"/>
    </location>
</feature>
<evidence type="ECO:0000256" key="4">
    <source>
        <dbReference type="SAM" id="SignalP"/>
    </source>
</evidence>
<evidence type="ECO:0000313" key="6">
    <source>
        <dbReference type="EMBL" id="KAA3763895.1"/>
    </source>
</evidence>
<feature type="domain" description="GH18" evidence="5">
    <location>
        <begin position="425"/>
        <end position="746"/>
    </location>
</feature>
<sequence length="833" mass="92719">MKKNLFLCLFALLGFLSAAAQTTGNKGFKLNVNSGDAYLDCGDITQLNKAGAYTIESWVNITLDDLDDRFIIFKKEQPDERNRIKVQVEKSGQIYVMQANGADGAYAQTSAGCYPKSGWHHIALVYDGTKTSTDEGVIILYIDGIRQAFSNAFFKPTTGDIDASFVLGGASLACYDEVRIWNKALDLETISKWKSYKVLDSHPEKANLVAYYDFQNVSETTVPDLQGAYPATFKTTEAEIKDIDLKIFEEVGEMTIESAMVSQKTGNAYAKEENIELLTLKINTVGAGELSLSGLDISLDGTTKLTDIASINVYYAGDKAQITDESFTMNYQALRPGNGKLELRDEVNAGKQALLVGNNFFIVAIRLKPTATDGGKLDGQITKLYFSNGNSITPENPNPNGDMTIRQINELDEAAYTQKCKDYNNKIVFGWFPWFSVTTIDKVDWKGLTHVAPIGFEIDKGNYTPTFEDKGIDLKWPWIDFINDAHKNGVKVLAAITGNVRDGGNTAFYVDLFGDSQKMRTAAAAIAKFTDKYNLDGINMDIEEFYNSVPNHGAKYNELIKYIKEELDKINPDFELSVATYPGNESNEWDFKGMLQSADYLTIMMYNIGQTFTCPLNDAQRRIKQFWLDINIPASDIVIAWPYYGNLYKNGSKVGTATLGDVPKYSKDNNITWDDAAKGNVYKYTDEDGANMTAYTEDLQSLRLKYDYTIKGGFKGIGIWALGQDAGMEEEAYGLIREFYDSTYQGTGISTTQSSGNISVYPTLVEDELFVNLNSDDETNLTVTVYGTMGQILKQENLSDGTRFIHLNNLSTGYYVVKVQCDSETASFRIIKK</sequence>
<dbReference type="Pfam" id="PF13385">
    <property type="entry name" value="Laminin_G_3"/>
    <property type="match status" value="1"/>
</dbReference>
<dbReference type="InterPro" id="IPR017853">
    <property type="entry name" value="GH"/>
</dbReference>
<protein>
    <submittedName>
        <fullName evidence="6">T9SS type A sorting domain-containing protein</fullName>
    </submittedName>
</protein>
<dbReference type="SUPFAM" id="SSF51445">
    <property type="entry name" value="(Trans)glycosidases"/>
    <property type="match status" value="1"/>
</dbReference>
<dbReference type="InterPro" id="IPR029456">
    <property type="entry name" value="Sialidase_N"/>
</dbReference>
<dbReference type="Pfam" id="PF14873">
    <property type="entry name" value="BNR_assoc_N"/>
    <property type="match status" value="1"/>
</dbReference>
<dbReference type="GO" id="GO:0004553">
    <property type="term" value="F:hydrolase activity, hydrolyzing O-glycosyl compounds"/>
    <property type="evidence" value="ECO:0007669"/>
    <property type="project" value="InterPro"/>
</dbReference>
<dbReference type="InterPro" id="IPR051887">
    <property type="entry name" value="GH18_Domain-Containing"/>
</dbReference>
<dbReference type="NCBIfam" id="TIGR04183">
    <property type="entry name" value="Por_Secre_tail"/>
    <property type="match status" value="1"/>
</dbReference>
<dbReference type="InterPro" id="IPR011583">
    <property type="entry name" value="Chitinase_II/V-like_cat"/>
</dbReference>
<dbReference type="InterPro" id="IPR029070">
    <property type="entry name" value="Chitinase_insertion_sf"/>
</dbReference>
<dbReference type="SUPFAM" id="SSF49899">
    <property type="entry name" value="Concanavalin A-like lectins/glucanases"/>
    <property type="match status" value="1"/>
</dbReference>
<evidence type="ECO:0000256" key="3">
    <source>
        <dbReference type="RuleBase" id="RU000489"/>
    </source>
</evidence>
<dbReference type="RefSeq" id="WP_130058850.1">
    <property type="nucleotide sequence ID" value="NZ_JADNPJ010000009.1"/>
</dbReference>
<dbReference type="EMBL" id="VWMK01000012">
    <property type="protein sequence ID" value="KAA3763895.1"/>
    <property type="molecule type" value="Genomic_DNA"/>
</dbReference>
<gene>
    <name evidence="6" type="ORF">F3F73_12835</name>
</gene>
<dbReference type="Proteomes" id="UP000422221">
    <property type="component" value="Unassembled WGS sequence"/>
</dbReference>
<dbReference type="Pfam" id="PF18962">
    <property type="entry name" value="Por_Secre_tail"/>
    <property type="match status" value="1"/>
</dbReference>
<dbReference type="AlphaFoldDB" id="A0A7J4XI90"/>
<dbReference type="GO" id="GO:0009313">
    <property type="term" value="P:oligosaccharide catabolic process"/>
    <property type="evidence" value="ECO:0007669"/>
    <property type="project" value="TreeGrafter"/>
</dbReference>
<name>A0A7J4XI90_9BACE</name>
<comment type="caution">
    <text evidence="6">The sequence shown here is derived from an EMBL/GenBank/DDBJ whole genome shotgun (WGS) entry which is preliminary data.</text>
</comment>
<dbReference type="Pfam" id="PF00704">
    <property type="entry name" value="Glyco_hydro_18"/>
    <property type="match status" value="1"/>
</dbReference>
<dbReference type="PANTHER" id="PTHR46290">
    <property type="entry name" value="DI-N-ACETYLCHITOBIASE"/>
    <property type="match status" value="1"/>
</dbReference>
<keyword evidence="1 3" id="KW-0378">Hydrolase</keyword>
<dbReference type="Gene3D" id="3.20.20.80">
    <property type="entry name" value="Glycosidases"/>
    <property type="match status" value="1"/>
</dbReference>
<dbReference type="SMART" id="SM00636">
    <property type="entry name" value="Glyco_18"/>
    <property type="match status" value="1"/>
</dbReference>